<keyword evidence="1" id="KW-0812">Transmembrane</keyword>
<accession>A0AB37Q2Z8</accession>
<dbReference type="Proteomes" id="UP000269335">
    <property type="component" value="Unassembled WGS sequence"/>
</dbReference>
<keyword evidence="1" id="KW-1133">Transmembrane helix</keyword>
<dbReference type="EMBL" id="RBPH01000270">
    <property type="protein sequence ID" value="RMN76050.1"/>
    <property type="molecule type" value="Genomic_DNA"/>
</dbReference>
<protein>
    <submittedName>
        <fullName evidence="2">Uncharacterized protein</fullName>
    </submittedName>
</protein>
<name>A0AB37Q2Z8_PSECA</name>
<feature type="transmembrane region" description="Helical" evidence="1">
    <location>
        <begin position="63"/>
        <end position="85"/>
    </location>
</feature>
<dbReference type="AlphaFoldDB" id="A0AB37Q2Z8"/>
<comment type="caution">
    <text evidence="2">The sequence shown here is derived from an EMBL/GenBank/DDBJ whole genome shotgun (WGS) entry which is preliminary data.</text>
</comment>
<sequence>MQSIKVGYRHRGWVSRITSFASKRHRERRMKLALAQLVAVLTSIGLGEAGQRAADLAYTQAGMFALLLGIVLMMAAFGLELLELLREKSLI</sequence>
<proteinExistence type="predicted"/>
<evidence type="ECO:0000313" key="3">
    <source>
        <dbReference type="Proteomes" id="UP000269335"/>
    </source>
</evidence>
<organism evidence="2 3">
    <name type="scientific">Pseudomonas cannabina</name>
    <dbReference type="NCBI Taxonomy" id="86840"/>
    <lineage>
        <taxon>Bacteria</taxon>
        <taxon>Pseudomonadati</taxon>
        <taxon>Pseudomonadota</taxon>
        <taxon>Gammaproteobacteria</taxon>
        <taxon>Pseudomonadales</taxon>
        <taxon>Pseudomonadaceae</taxon>
        <taxon>Pseudomonas</taxon>
    </lineage>
</organism>
<keyword evidence="1" id="KW-0472">Membrane</keyword>
<evidence type="ECO:0000313" key="2">
    <source>
        <dbReference type="EMBL" id="RMN76050.1"/>
    </source>
</evidence>
<evidence type="ECO:0000256" key="1">
    <source>
        <dbReference type="SAM" id="Phobius"/>
    </source>
</evidence>
<gene>
    <name evidence="2" type="ORF">ALQ53_100883</name>
</gene>
<reference evidence="2 3" key="1">
    <citation type="submission" date="2018-08" db="EMBL/GenBank/DDBJ databases">
        <title>Recombination of ecologically and evolutionarily significant loci maintains genetic cohesion in the Pseudomonas syringae species complex.</title>
        <authorList>
            <person name="Dillon M."/>
            <person name="Thakur S."/>
            <person name="Almeida R.N.D."/>
            <person name="Weir B.S."/>
            <person name="Guttman D.S."/>
        </authorList>
    </citation>
    <scope>NUCLEOTIDE SEQUENCE [LARGE SCALE GENOMIC DNA]</scope>
    <source>
        <strain evidence="2 3">ICMP 15201</strain>
    </source>
</reference>